<dbReference type="EMBL" id="CAJNOI010005065">
    <property type="protein sequence ID" value="CAF1558771.1"/>
    <property type="molecule type" value="Genomic_DNA"/>
</dbReference>
<dbReference type="Pfam" id="PF18599">
    <property type="entry name" value="LCIB_C_CA"/>
    <property type="match status" value="1"/>
</dbReference>
<gene>
    <name evidence="2" type="ORF">BJG266_LOCUS46789</name>
    <name evidence="3" type="ORF">QVE165_LOCUS63825</name>
</gene>
<keyword evidence="4" id="KW-1185">Reference proteome</keyword>
<feature type="domain" description="Limiting CO2-inducible protein B/C beta carbonyic anhydrase" evidence="1">
    <location>
        <begin position="52"/>
        <end position="100"/>
    </location>
</feature>
<name>A0A815XKT7_9BILA</name>
<dbReference type="AlphaFoldDB" id="A0A815XKT7"/>
<sequence>MTSFDPHCTRLSANTSADSNGACPHCHQPIKQRESAGDFQTTLDKLFPNAYRLEEFVFETKQTLVPKGFYPHVNTLVCVGLCRDEITSPFEEEIEAMWGQA</sequence>
<dbReference type="Proteomes" id="UP000663832">
    <property type="component" value="Unassembled WGS sequence"/>
</dbReference>
<evidence type="ECO:0000313" key="3">
    <source>
        <dbReference type="EMBL" id="CAF1664033.1"/>
    </source>
</evidence>
<dbReference type="EMBL" id="CAJNOM010005468">
    <property type="protein sequence ID" value="CAF1664033.1"/>
    <property type="molecule type" value="Genomic_DNA"/>
</dbReference>
<reference evidence="2" key="1">
    <citation type="submission" date="2021-02" db="EMBL/GenBank/DDBJ databases">
        <authorList>
            <person name="Nowell W R."/>
        </authorList>
    </citation>
    <scope>NUCLEOTIDE SEQUENCE</scope>
</reference>
<feature type="non-terminal residue" evidence="2">
    <location>
        <position position="101"/>
    </location>
</feature>
<evidence type="ECO:0000313" key="5">
    <source>
        <dbReference type="Proteomes" id="UP000663877"/>
    </source>
</evidence>
<protein>
    <recommendedName>
        <fullName evidence="1">Limiting CO2-inducible protein B/C beta carbonyic anhydrase domain-containing protein</fullName>
    </recommendedName>
</protein>
<evidence type="ECO:0000313" key="4">
    <source>
        <dbReference type="Proteomes" id="UP000663832"/>
    </source>
</evidence>
<dbReference type="InterPro" id="IPR040703">
    <property type="entry name" value="LCIB/C_CA"/>
</dbReference>
<evidence type="ECO:0000313" key="2">
    <source>
        <dbReference type="EMBL" id="CAF1558771.1"/>
    </source>
</evidence>
<comment type="caution">
    <text evidence="2">The sequence shown here is derived from an EMBL/GenBank/DDBJ whole genome shotgun (WGS) entry which is preliminary data.</text>
</comment>
<proteinExistence type="predicted"/>
<accession>A0A815XKT7</accession>
<organism evidence="2 5">
    <name type="scientific">Adineta steineri</name>
    <dbReference type="NCBI Taxonomy" id="433720"/>
    <lineage>
        <taxon>Eukaryota</taxon>
        <taxon>Metazoa</taxon>
        <taxon>Spiralia</taxon>
        <taxon>Gnathifera</taxon>
        <taxon>Rotifera</taxon>
        <taxon>Eurotatoria</taxon>
        <taxon>Bdelloidea</taxon>
        <taxon>Adinetida</taxon>
        <taxon>Adinetidae</taxon>
        <taxon>Adineta</taxon>
    </lineage>
</organism>
<dbReference type="Proteomes" id="UP000663877">
    <property type="component" value="Unassembled WGS sequence"/>
</dbReference>
<evidence type="ECO:0000259" key="1">
    <source>
        <dbReference type="Pfam" id="PF18599"/>
    </source>
</evidence>